<evidence type="ECO:0000259" key="4">
    <source>
        <dbReference type="PROSITE" id="PS50206"/>
    </source>
</evidence>
<keyword evidence="3" id="KW-0812">Transmembrane</keyword>
<protein>
    <recommendedName>
        <fullName evidence="4">Rhodanese domain-containing protein</fullName>
    </recommendedName>
</protein>
<evidence type="ECO:0000256" key="2">
    <source>
        <dbReference type="ARBA" id="ARBA00022448"/>
    </source>
</evidence>
<reference evidence="5" key="1">
    <citation type="submission" date="2023-03" db="EMBL/GenBank/DDBJ databases">
        <authorList>
            <person name="Steffen K."/>
            <person name="Cardenas P."/>
        </authorList>
    </citation>
    <scope>NUCLEOTIDE SEQUENCE</scope>
</reference>
<dbReference type="InterPro" id="IPR001763">
    <property type="entry name" value="Rhodanese-like_dom"/>
</dbReference>
<evidence type="ECO:0000313" key="6">
    <source>
        <dbReference type="Proteomes" id="UP001174909"/>
    </source>
</evidence>
<dbReference type="PROSITE" id="PS50206">
    <property type="entry name" value="RHODANESE_3"/>
    <property type="match status" value="1"/>
</dbReference>
<dbReference type="PANTHER" id="PTHR43298">
    <property type="entry name" value="MULTIDRUG RESISTANCE PROTEIN NORM-RELATED"/>
    <property type="match status" value="1"/>
</dbReference>
<dbReference type="Pfam" id="PF01554">
    <property type="entry name" value="MatE"/>
    <property type="match status" value="1"/>
</dbReference>
<dbReference type="InterPro" id="IPR050222">
    <property type="entry name" value="MATE_MdtK"/>
</dbReference>
<feature type="transmembrane region" description="Helical" evidence="3">
    <location>
        <begin position="114"/>
        <end position="134"/>
    </location>
</feature>
<dbReference type="InterPro" id="IPR002528">
    <property type="entry name" value="MATE_fam"/>
</dbReference>
<dbReference type="EMBL" id="CASHTH010001839">
    <property type="protein sequence ID" value="CAI8020594.1"/>
    <property type="molecule type" value="Genomic_DNA"/>
</dbReference>
<dbReference type="AlphaFoldDB" id="A0AA35RZL6"/>
<keyword evidence="3" id="KW-0472">Membrane</keyword>
<dbReference type="Gene3D" id="3.40.250.10">
    <property type="entry name" value="Rhodanese-like domain"/>
    <property type="match status" value="1"/>
</dbReference>
<dbReference type="GO" id="GO:0005886">
    <property type="term" value="C:plasma membrane"/>
    <property type="evidence" value="ECO:0007669"/>
    <property type="project" value="TreeGrafter"/>
</dbReference>
<dbReference type="SUPFAM" id="SSF52821">
    <property type="entry name" value="Rhodanese/Cell cycle control phosphatase"/>
    <property type="match status" value="1"/>
</dbReference>
<feature type="transmembrane region" description="Helical" evidence="3">
    <location>
        <begin position="91"/>
        <end position="109"/>
    </location>
</feature>
<keyword evidence="6" id="KW-1185">Reference proteome</keyword>
<keyword evidence="2" id="KW-0813">Transport</keyword>
<evidence type="ECO:0000256" key="3">
    <source>
        <dbReference type="SAM" id="Phobius"/>
    </source>
</evidence>
<sequence length="160" mass="17286">MAVIGAVFFLFPEAFIRIFTPETDVIKIGMVYLQFLSPTFGFIAFSLILGRALNGAGDTFSPMVITLAAQVGIGLGLVILLSHFIGLNGVWLGIALSNVVQGIAMWLWYSTGYVLLTGGLPLFPSLFGVAALGYPKVSNYIGSWKEWGDRLDLPVEIPQV</sequence>
<comment type="similarity">
    <text evidence="1">Belongs to the multi antimicrobial extrusion (MATE) (TC 2.A.66.1) family.</text>
</comment>
<feature type="transmembrane region" description="Helical" evidence="3">
    <location>
        <begin position="64"/>
        <end position="85"/>
    </location>
</feature>
<name>A0AA35RZL6_GEOBA</name>
<keyword evidence="3" id="KW-1133">Transmembrane helix</keyword>
<organism evidence="5 6">
    <name type="scientific">Geodia barretti</name>
    <name type="common">Barrett's horny sponge</name>
    <dbReference type="NCBI Taxonomy" id="519541"/>
    <lineage>
        <taxon>Eukaryota</taxon>
        <taxon>Metazoa</taxon>
        <taxon>Porifera</taxon>
        <taxon>Demospongiae</taxon>
        <taxon>Heteroscleromorpha</taxon>
        <taxon>Tetractinellida</taxon>
        <taxon>Astrophorina</taxon>
        <taxon>Geodiidae</taxon>
        <taxon>Geodia</taxon>
    </lineage>
</organism>
<dbReference type="GO" id="GO:0015297">
    <property type="term" value="F:antiporter activity"/>
    <property type="evidence" value="ECO:0007669"/>
    <property type="project" value="InterPro"/>
</dbReference>
<feature type="transmembrane region" description="Helical" evidence="3">
    <location>
        <begin position="32"/>
        <end position="52"/>
    </location>
</feature>
<gene>
    <name evidence="5" type="ORF">GBAR_LOCUS12307</name>
</gene>
<evidence type="ECO:0000256" key="1">
    <source>
        <dbReference type="ARBA" id="ARBA00010199"/>
    </source>
</evidence>
<dbReference type="GO" id="GO:0042910">
    <property type="term" value="F:xenobiotic transmembrane transporter activity"/>
    <property type="evidence" value="ECO:0007669"/>
    <property type="project" value="InterPro"/>
</dbReference>
<proteinExistence type="inferred from homology"/>
<dbReference type="Proteomes" id="UP001174909">
    <property type="component" value="Unassembled WGS sequence"/>
</dbReference>
<comment type="caution">
    <text evidence="5">The sequence shown here is derived from an EMBL/GenBank/DDBJ whole genome shotgun (WGS) entry which is preliminary data.</text>
</comment>
<evidence type="ECO:0000313" key="5">
    <source>
        <dbReference type="EMBL" id="CAI8020594.1"/>
    </source>
</evidence>
<dbReference type="InterPro" id="IPR036873">
    <property type="entry name" value="Rhodanese-like_dom_sf"/>
</dbReference>
<accession>A0AA35RZL6</accession>
<feature type="domain" description="Rhodanese" evidence="4">
    <location>
        <begin position="130"/>
        <end position="156"/>
    </location>
</feature>
<dbReference type="PANTHER" id="PTHR43298:SF2">
    <property type="entry name" value="FMN_FAD EXPORTER YEEO-RELATED"/>
    <property type="match status" value="1"/>
</dbReference>